<name>A0A158DEM7_9BURK</name>
<dbReference type="AlphaFoldDB" id="A0A158DEM7"/>
<evidence type="ECO:0000313" key="2">
    <source>
        <dbReference type="Proteomes" id="UP000054596"/>
    </source>
</evidence>
<accession>A0A158DEM7</accession>
<gene>
    <name evidence="1" type="ORF">AWB82_06674</name>
</gene>
<keyword evidence="2" id="KW-1185">Reference proteome</keyword>
<dbReference type="EMBL" id="FCOJ02000083">
    <property type="protein sequence ID" value="SAK93055.1"/>
    <property type="molecule type" value="Genomic_DNA"/>
</dbReference>
<sequence length="111" mass="12567">MKTIERACCRGEVLALNVKRGSALVAKDGVLRMEYRDQSLDWLLDAALYRYVKLDDGAQHVFPCDAFVKVQSDGAHTVICVIMHPRPVISRVLSRLNVVRAWRRMPSRVAS</sequence>
<proteinExistence type="predicted"/>
<comment type="caution">
    <text evidence="1">The sequence shown here is derived from an EMBL/GenBank/DDBJ whole genome shotgun (WGS) entry which is preliminary data.</text>
</comment>
<dbReference type="Proteomes" id="UP000054596">
    <property type="component" value="Unassembled WGS sequence"/>
</dbReference>
<organism evidence="1 2">
    <name type="scientific">Caballeronia glebae</name>
    <dbReference type="NCBI Taxonomy" id="1777143"/>
    <lineage>
        <taxon>Bacteria</taxon>
        <taxon>Pseudomonadati</taxon>
        <taxon>Pseudomonadota</taxon>
        <taxon>Betaproteobacteria</taxon>
        <taxon>Burkholderiales</taxon>
        <taxon>Burkholderiaceae</taxon>
        <taxon>Caballeronia</taxon>
    </lineage>
</organism>
<reference evidence="1" key="1">
    <citation type="submission" date="2016-01" db="EMBL/GenBank/DDBJ databases">
        <authorList>
            <person name="Peeters C."/>
        </authorList>
    </citation>
    <scope>NUCLEOTIDE SEQUENCE [LARGE SCALE GENOMIC DNA]</scope>
    <source>
        <strain evidence="1">LMG 29325</strain>
    </source>
</reference>
<protein>
    <submittedName>
        <fullName evidence="1">Uncharacterized protein</fullName>
    </submittedName>
</protein>
<evidence type="ECO:0000313" key="1">
    <source>
        <dbReference type="EMBL" id="SAK93055.1"/>
    </source>
</evidence>